<reference evidence="5" key="1">
    <citation type="submission" date="2024-06" db="EMBL/GenBank/DDBJ databases">
        <authorList>
            <person name="Fan A."/>
            <person name="Zhang F.Y."/>
            <person name="Zhang L."/>
        </authorList>
    </citation>
    <scope>NUCLEOTIDE SEQUENCE</scope>
    <source>
        <strain evidence="5">Y61</strain>
    </source>
</reference>
<gene>
    <name evidence="5" type="ORF">ABNN70_07340</name>
</gene>
<dbReference type="Gene3D" id="3.20.20.100">
    <property type="entry name" value="NADP-dependent oxidoreductase domain"/>
    <property type="match status" value="1"/>
</dbReference>
<evidence type="ECO:0000256" key="3">
    <source>
        <dbReference type="PIRSR" id="PIRSR000097-3"/>
    </source>
</evidence>
<name>A0AAU8IJ27_9BACL</name>
<evidence type="ECO:0000313" key="5">
    <source>
        <dbReference type="EMBL" id="XCJ18242.1"/>
    </source>
</evidence>
<feature type="binding site" evidence="2">
    <location>
        <position position="128"/>
    </location>
    <ligand>
        <name>substrate</name>
    </ligand>
</feature>
<evidence type="ECO:0000256" key="1">
    <source>
        <dbReference type="PIRSR" id="PIRSR000097-1"/>
    </source>
</evidence>
<dbReference type="SUPFAM" id="SSF51430">
    <property type="entry name" value="NAD(P)-linked oxidoreductase"/>
    <property type="match status" value="1"/>
</dbReference>
<dbReference type="AlphaFoldDB" id="A0AAU8IJ27"/>
<dbReference type="PANTHER" id="PTHR43638:SF3">
    <property type="entry name" value="ALDEHYDE REDUCTASE"/>
    <property type="match status" value="1"/>
</dbReference>
<dbReference type="EMBL" id="CP159510">
    <property type="protein sequence ID" value="XCJ18242.1"/>
    <property type="molecule type" value="Genomic_DNA"/>
</dbReference>
<dbReference type="PRINTS" id="PR00069">
    <property type="entry name" value="ALDKETRDTASE"/>
</dbReference>
<evidence type="ECO:0000256" key="2">
    <source>
        <dbReference type="PIRSR" id="PIRSR000097-2"/>
    </source>
</evidence>
<dbReference type="PANTHER" id="PTHR43638">
    <property type="entry name" value="OXIDOREDUCTASE, ALDO/KETO REDUCTASE FAMILY PROTEIN"/>
    <property type="match status" value="1"/>
</dbReference>
<dbReference type="RefSeq" id="WP_129930170.1">
    <property type="nucleotide sequence ID" value="NZ_CP159510.1"/>
</dbReference>
<evidence type="ECO:0000259" key="4">
    <source>
        <dbReference type="Pfam" id="PF00248"/>
    </source>
</evidence>
<feature type="site" description="Lowers pKa of active site Tyr" evidence="3">
    <location>
        <position position="95"/>
    </location>
</feature>
<feature type="active site" description="Proton donor" evidence="1">
    <location>
        <position position="70"/>
    </location>
</feature>
<dbReference type="Pfam" id="PF00248">
    <property type="entry name" value="Aldo_ket_red"/>
    <property type="match status" value="1"/>
</dbReference>
<dbReference type="InterPro" id="IPR023210">
    <property type="entry name" value="NADP_OxRdtase_dom"/>
</dbReference>
<feature type="domain" description="NADP-dependent oxidoreductase" evidence="4">
    <location>
        <begin position="32"/>
        <end position="288"/>
    </location>
</feature>
<protein>
    <submittedName>
        <fullName evidence="5">Aldo/keto reductase</fullName>
    </submittedName>
</protein>
<proteinExistence type="predicted"/>
<dbReference type="InterPro" id="IPR020471">
    <property type="entry name" value="AKR"/>
</dbReference>
<sequence length="302" mass="33318">MKGINDQEAEKIRTQLAARSVTLPDGTKVPAVGQGTWHMGDDPSKRKQEIEALRTGVDLGMVLIDTAELYGYGKSENLVGEAIRGIRDRVFLVSKAMPSHGSRKDLAAACERSLKQLGTDHLDLYLLHWKSSVPIEETIEGMEALKKSGKILRWGVSNFDTADMENLVSQPEGAHCTTNQVLYHLGSRGIEVDLLPWQRRHHMPIMAYCPLAEAGSLKRQLTSDTQVRRIAEAHHISPLQLLLAWCIRHTESDGIIAIPKASQAAHVIENARAAGVVLTEEEQHALDRAFPRPSSKVPLAIV</sequence>
<dbReference type="CDD" id="cd19138">
    <property type="entry name" value="AKR_YeaE"/>
    <property type="match status" value="1"/>
</dbReference>
<accession>A0AAU8IJ27</accession>
<organism evidence="5">
    <name type="scientific">Sporolactobacillus sp. Y61</name>
    <dbReference type="NCBI Taxonomy" id="3160863"/>
    <lineage>
        <taxon>Bacteria</taxon>
        <taxon>Bacillati</taxon>
        <taxon>Bacillota</taxon>
        <taxon>Bacilli</taxon>
        <taxon>Bacillales</taxon>
        <taxon>Sporolactobacillaceae</taxon>
        <taxon>Sporolactobacillus</taxon>
    </lineage>
</organism>
<dbReference type="GO" id="GO:0016491">
    <property type="term" value="F:oxidoreductase activity"/>
    <property type="evidence" value="ECO:0007669"/>
    <property type="project" value="InterPro"/>
</dbReference>
<dbReference type="InterPro" id="IPR036812">
    <property type="entry name" value="NAD(P)_OxRdtase_dom_sf"/>
</dbReference>
<dbReference type="PIRSF" id="PIRSF000097">
    <property type="entry name" value="AKR"/>
    <property type="match status" value="1"/>
</dbReference>